<dbReference type="PANTHER" id="PTHR42783">
    <property type="entry name" value="GLUTAMATE SYNTHASE [NADPH] SMALL CHAIN"/>
    <property type="match status" value="1"/>
</dbReference>
<dbReference type="Pfam" id="PF07992">
    <property type="entry name" value="Pyr_redox_2"/>
    <property type="match status" value="1"/>
</dbReference>
<feature type="domain" description="FAD/NAD(P)-binding" evidence="1">
    <location>
        <begin position="41"/>
        <end position="256"/>
    </location>
</feature>
<proteinExistence type="predicted"/>
<dbReference type="PRINTS" id="PR00368">
    <property type="entry name" value="FADPNR"/>
</dbReference>
<dbReference type="GO" id="GO:0016491">
    <property type="term" value="F:oxidoreductase activity"/>
    <property type="evidence" value="ECO:0007669"/>
    <property type="project" value="InterPro"/>
</dbReference>
<evidence type="ECO:0000259" key="1">
    <source>
        <dbReference type="Pfam" id="PF07992"/>
    </source>
</evidence>
<feature type="non-terminal residue" evidence="2">
    <location>
        <position position="265"/>
    </location>
</feature>
<organism evidence="2">
    <name type="scientific">marine sediment metagenome</name>
    <dbReference type="NCBI Taxonomy" id="412755"/>
    <lineage>
        <taxon>unclassified sequences</taxon>
        <taxon>metagenomes</taxon>
        <taxon>ecological metagenomes</taxon>
    </lineage>
</organism>
<dbReference type="PRINTS" id="PR00411">
    <property type="entry name" value="PNDRDTASEI"/>
</dbReference>
<gene>
    <name evidence="2" type="ORF">S01H1_43549</name>
</gene>
<evidence type="ECO:0000313" key="2">
    <source>
        <dbReference type="EMBL" id="GAG00785.1"/>
    </source>
</evidence>
<feature type="non-terminal residue" evidence="2">
    <location>
        <position position="1"/>
    </location>
</feature>
<dbReference type="EMBL" id="BARS01027747">
    <property type="protein sequence ID" value="GAG00785.1"/>
    <property type="molecule type" value="Genomic_DNA"/>
</dbReference>
<accession>X0U5C8</accession>
<dbReference type="SUPFAM" id="SSF51971">
    <property type="entry name" value="Nucleotide-binding domain"/>
    <property type="match status" value="2"/>
</dbReference>
<sequence>GIPPYRLPREIIEREINSIEKMGVKIKLNTRVGKDISIKEIKEKHDAIYIAIGNYKEYALGIENEGANGVISGLQLLKETGQGKKVKVGKKIVVIGGGNSAIDTARTARRLGAEVTILYRRERKDMPAFEEEIDDALEEGIKLDVLVAPSEVLVKNGKVAGLKCTRMFLGSYDDSGRRRPVPIKDSEFDVDCDMIITAIGQSPDSAFLNDFSREILAKNGTIKVDKWTRSTSVKGVFAGGDVAGSGQTVIQAIADGKETSGEIDK</sequence>
<protein>
    <recommendedName>
        <fullName evidence="1">FAD/NAD(P)-binding domain-containing protein</fullName>
    </recommendedName>
</protein>
<dbReference type="AlphaFoldDB" id="X0U5C8"/>
<dbReference type="Gene3D" id="3.50.50.60">
    <property type="entry name" value="FAD/NAD(P)-binding domain"/>
    <property type="match status" value="2"/>
</dbReference>
<reference evidence="2" key="1">
    <citation type="journal article" date="2014" name="Front. Microbiol.">
        <title>High frequency of phylogenetically diverse reductive dehalogenase-homologous genes in deep subseafloor sedimentary metagenomes.</title>
        <authorList>
            <person name="Kawai M."/>
            <person name="Futagami T."/>
            <person name="Toyoda A."/>
            <person name="Takaki Y."/>
            <person name="Nishi S."/>
            <person name="Hori S."/>
            <person name="Arai W."/>
            <person name="Tsubouchi T."/>
            <person name="Morono Y."/>
            <person name="Uchiyama I."/>
            <person name="Ito T."/>
            <person name="Fujiyama A."/>
            <person name="Inagaki F."/>
            <person name="Takami H."/>
        </authorList>
    </citation>
    <scope>NUCLEOTIDE SEQUENCE</scope>
    <source>
        <strain evidence="2">Expedition CK06-06</strain>
    </source>
</reference>
<name>X0U5C8_9ZZZZ</name>
<dbReference type="InterPro" id="IPR036188">
    <property type="entry name" value="FAD/NAD-bd_sf"/>
</dbReference>
<dbReference type="PANTHER" id="PTHR42783:SF3">
    <property type="entry name" value="GLUTAMATE SYNTHASE [NADPH] SMALL CHAIN-RELATED"/>
    <property type="match status" value="1"/>
</dbReference>
<dbReference type="InterPro" id="IPR023753">
    <property type="entry name" value="FAD/NAD-binding_dom"/>
</dbReference>
<comment type="caution">
    <text evidence="2">The sequence shown here is derived from an EMBL/GenBank/DDBJ whole genome shotgun (WGS) entry which is preliminary data.</text>
</comment>